<dbReference type="CDD" id="cd02947">
    <property type="entry name" value="TRX_family"/>
    <property type="match status" value="1"/>
</dbReference>
<gene>
    <name evidence="4" type="ORF">GS597_05735</name>
</gene>
<reference evidence="4" key="1">
    <citation type="submission" date="2019-12" db="EMBL/GenBank/DDBJ databases">
        <title>High-Quality draft genome sequences of three cyanobacteria isolated from the limestone walls of the Old Cathedral of Coimbra.</title>
        <authorList>
            <person name="Tiago I."/>
            <person name="Soares F."/>
            <person name="Portugal A."/>
        </authorList>
    </citation>
    <scope>NUCLEOTIDE SEQUENCE [LARGE SCALE GENOMIC DNA]</scope>
    <source>
        <strain evidence="4">C</strain>
    </source>
</reference>
<dbReference type="AlphaFoldDB" id="A0A8K2A6M4"/>
<dbReference type="GO" id="GO:0045454">
    <property type="term" value="P:cell redox homeostasis"/>
    <property type="evidence" value="ECO:0007669"/>
    <property type="project" value="TreeGrafter"/>
</dbReference>
<dbReference type="PRINTS" id="PR00421">
    <property type="entry name" value="THIOREDOXIN"/>
</dbReference>
<evidence type="ECO:0000313" key="5">
    <source>
        <dbReference type="Proteomes" id="UP000607397"/>
    </source>
</evidence>
<dbReference type="InterPro" id="IPR013766">
    <property type="entry name" value="Thioredoxin_domain"/>
</dbReference>
<dbReference type="RefSeq" id="WP_161824496.1">
    <property type="nucleotide sequence ID" value="NZ_WVIC01000008.1"/>
</dbReference>
<dbReference type="GO" id="GO:0005829">
    <property type="term" value="C:cytosol"/>
    <property type="evidence" value="ECO:0007669"/>
    <property type="project" value="TreeGrafter"/>
</dbReference>
<accession>A0A8K2A6M4</accession>
<dbReference type="SUPFAM" id="SSF52833">
    <property type="entry name" value="Thioredoxin-like"/>
    <property type="match status" value="1"/>
</dbReference>
<evidence type="ECO:0000256" key="2">
    <source>
        <dbReference type="ARBA" id="ARBA00023284"/>
    </source>
</evidence>
<sequence length="121" mass="13936">MLPSACERTFTTEVLEADVPVVVSFWAPWCGLCRLVDPILTQVKLDSDLPIKLVRVNADENLRLSNRYRLTNLPTLLLFHQGHLIKRLDHFNTRDDLRYSLEQLVTEIPQCELNRGIPALL</sequence>
<dbReference type="PANTHER" id="PTHR45663">
    <property type="entry name" value="GEO12009P1"/>
    <property type="match status" value="1"/>
</dbReference>
<comment type="similarity">
    <text evidence="1">Belongs to the thioredoxin family.</text>
</comment>
<dbReference type="Gene3D" id="3.40.30.10">
    <property type="entry name" value="Glutaredoxin"/>
    <property type="match status" value="1"/>
</dbReference>
<evidence type="ECO:0000313" key="4">
    <source>
        <dbReference type="EMBL" id="NCJ06021.1"/>
    </source>
</evidence>
<dbReference type="PANTHER" id="PTHR45663:SF11">
    <property type="entry name" value="GEO12009P1"/>
    <property type="match status" value="1"/>
</dbReference>
<dbReference type="EMBL" id="WVIC01000008">
    <property type="protein sequence ID" value="NCJ06021.1"/>
    <property type="molecule type" value="Genomic_DNA"/>
</dbReference>
<comment type="caution">
    <text evidence="4">The sequence shown here is derived from an EMBL/GenBank/DDBJ whole genome shotgun (WGS) entry which is preliminary data.</text>
</comment>
<proteinExistence type="inferred from homology"/>
<protein>
    <submittedName>
        <fullName evidence="4">Thioredoxin</fullName>
    </submittedName>
</protein>
<dbReference type="PROSITE" id="PS51352">
    <property type="entry name" value="THIOREDOXIN_2"/>
    <property type="match status" value="1"/>
</dbReference>
<dbReference type="GO" id="GO:0015035">
    <property type="term" value="F:protein-disulfide reductase activity"/>
    <property type="evidence" value="ECO:0007669"/>
    <property type="project" value="TreeGrafter"/>
</dbReference>
<evidence type="ECO:0000256" key="1">
    <source>
        <dbReference type="ARBA" id="ARBA00008987"/>
    </source>
</evidence>
<name>A0A8K2A6M4_9CYAN</name>
<organism evidence="4 5">
    <name type="scientific">Petrachloros mirabilis ULC683</name>
    <dbReference type="NCBI Taxonomy" id="2781853"/>
    <lineage>
        <taxon>Bacteria</taxon>
        <taxon>Bacillati</taxon>
        <taxon>Cyanobacteriota</taxon>
        <taxon>Cyanophyceae</taxon>
        <taxon>Synechococcales</taxon>
        <taxon>Petrachlorosaceae</taxon>
        <taxon>Petrachloros</taxon>
        <taxon>Petrachloros mirabilis</taxon>
    </lineage>
</organism>
<feature type="domain" description="Thioredoxin" evidence="3">
    <location>
        <begin position="1"/>
        <end position="106"/>
    </location>
</feature>
<keyword evidence="2" id="KW-0676">Redox-active center</keyword>
<dbReference type="Pfam" id="PF00085">
    <property type="entry name" value="Thioredoxin"/>
    <property type="match status" value="1"/>
</dbReference>
<evidence type="ECO:0000259" key="3">
    <source>
        <dbReference type="PROSITE" id="PS51352"/>
    </source>
</evidence>
<dbReference type="Proteomes" id="UP000607397">
    <property type="component" value="Unassembled WGS sequence"/>
</dbReference>
<keyword evidence="5" id="KW-1185">Reference proteome</keyword>
<dbReference type="InterPro" id="IPR036249">
    <property type="entry name" value="Thioredoxin-like_sf"/>
</dbReference>